<accession>A0A6M6E2L7</accession>
<keyword evidence="2" id="KW-0732">Signal</keyword>
<geneLocation type="plasmid" evidence="4">
    <name>pfdu301a</name>
</geneLocation>
<dbReference type="Proteomes" id="UP000501076">
    <property type="component" value="Plasmid pFDU301A"/>
</dbReference>
<name>A0A6M6E2L7_PRIMG</name>
<dbReference type="EMBL" id="CP045273">
    <property type="protein sequence ID" value="QJX79904.1"/>
    <property type="molecule type" value="Genomic_DNA"/>
</dbReference>
<feature type="region of interest" description="Disordered" evidence="1">
    <location>
        <begin position="108"/>
        <end position="128"/>
    </location>
</feature>
<evidence type="ECO:0000256" key="2">
    <source>
        <dbReference type="SAM" id="SignalP"/>
    </source>
</evidence>
<dbReference type="Gene3D" id="1.20.1270.60">
    <property type="entry name" value="Arfaptin homology (AH) domain/BAR domain"/>
    <property type="match status" value="1"/>
</dbReference>
<feature type="compositionally biased region" description="Basic and acidic residues" evidence="1">
    <location>
        <begin position="118"/>
        <end position="128"/>
    </location>
</feature>
<dbReference type="RefSeq" id="WP_171777886.1">
    <property type="nucleotide sequence ID" value="NZ_CP045273.1"/>
</dbReference>
<feature type="compositionally biased region" description="Polar residues" evidence="1">
    <location>
        <begin position="108"/>
        <end position="117"/>
    </location>
</feature>
<evidence type="ECO:0000313" key="3">
    <source>
        <dbReference type="EMBL" id="QJX79904.1"/>
    </source>
</evidence>
<proteinExistence type="predicted"/>
<organism evidence="3 4">
    <name type="scientific">Priestia megaterium</name>
    <name type="common">Bacillus megaterium</name>
    <dbReference type="NCBI Taxonomy" id="1404"/>
    <lineage>
        <taxon>Bacteria</taxon>
        <taxon>Bacillati</taxon>
        <taxon>Bacillota</taxon>
        <taxon>Bacilli</taxon>
        <taxon>Bacillales</taxon>
        <taxon>Bacillaceae</taxon>
        <taxon>Priestia</taxon>
    </lineage>
</organism>
<gene>
    <name evidence="3" type="ORF">FDZ14_27775</name>
</gene>
<feature type="signal peptide" evidence="2">
    <location>
        <begin position="1"/>
        <end position="30"/>
    </location>
</feature>
<dbReference type="InterPro" id="IPR027267">
    <property type="entry name" value="AH/BAR_dom_sf"/>
</dbReference>
<evidence type="ECO:0000313" key="4">
    <source>
        <dbReference type="Proteomes" id="UP000501076"/>
    </source>
</evidence>
<keyword evidence="3" id="KW-0614">Plasmid</keyword>
<feature type="chain" id="PRO_5026852980" evidence="2">
    <location>
        <begin position="31"/>
        <end position="154"/>
    </location>
</feature>
<protein>
    <submittedName>
        <fullName evidence="3">Uncharacterized protein</fullName>
    </submittedName>
</protein>
<evidence type="ECO:0000256" key="1">
    <source>
        <dbReference type="SAM" id="MobiDB-lite"/>
    </source>
</evidence>
<dbReference type="AlphaFoldDB" id="A0A6M6E2L7"/>
<sequence length="154" mass="17385">MKKIKVSKKAAGLVLAGTIVVSSMGTTVYAAYGDQWNALITKGVDKLYTAVFPEIKQKTDEKETAIINQISNDVNRNVKSISEDVKKHKEQLIQRNEKELDNYYKETTSNLETTAENASKHKKDELTRKADQELNEAKRNIDAKIQTELENLAK</sequence>
<reference evidence="3 4" key="1">
    <citation type="submission" date="2019-10" db="EMBL/GenBank/DDBJ databases">
        <title>Complete genome sequences for adaption low water activity.</title>
        <authorList>
            <person name="Zhao L."/>
            <person name="Zhong J."/>
        </authorList>
    </citation>
    <scope>NUCLEOTIDE SEQUENCE [LARGE SCALE GENOMIC DNA]</scope>
    <source>
        <strain evidence="3 4">FDU301</strain>
        <plasmid evidence="4">pfdu301a</plasmid>
    </source>
</reference>